<keyword evidence="3" id="KW-1185">Reference proteome</keyword>
<reference evidence="2 3" key="1">
    <citation type="submission" date="2024-06" db="EMBL/GenBank/DDBJ databases">
        <title>A chromosome level genome sequence of Diviner's sage (Salvia divinorum).</title>
        <authorList>
            <person name="Ford S.A."/>
            <person name="Ro D.-K."/>
            <person name="Ness R.W."/>
            <person name="Phillips M.A."/>
        </authorList>
    </citation>
    <scope>NUCLEOTIDE SEQUENCE [LARGE SCALE GENOMIC DNA]</scope>
    <source>
        <strain evidence="2">SAF-2024a</strain>
        <tissue evidence="2">Leaf</tissue>
    </source>
</reference>
<proteinExistence type="predicted"/>
<dbReference type="AlphaFoldDB" id="A0ABD1FTX1"/>
<accession>A0ABD1FTX1</accession>
<gene>
    <name evidence="2" type="ORF">AAHA92_30618</name>
</gene>
<dbReference type="PANTHER" id="PTHR34458:SF11">
    <property type="entry name" value="MD-2-RELATED LIPID-RECOGNITION DOMAIN-CONTAINING PROTEIN"/>
    <property type="match status" value="1"/>
</dbReference>
<feature type="chain" id="PRO_5044776163" evidence="1">
    <location>
        <begin position="21"/>
        <end position="152"/>
    </location>
</feature>
<dbReference type="Proteomes" id="UP001567538">
    <property type="component" value="Unassembled WGS sequence"/>
</dbReference>
<comment type="caution">
    <text evidence="2">The sequence shown here is derived from an EMBL/GenBank/DDBJ whole genome shotgun (WGS) entry which is preliminary data.</text>
</comment>
<dbReference type="InterPro" id="IPR040404">
    <property type="entry name" value="Phylloplanin-like"/>
</dbReference>
<organism evidence="2 3">
    <name type="scientific">Salvia divinorum</name>
    <name type="common">Maria pastora</name>
    <name type="synonym">Diviner's sage</name>
    <dbReference type="NCBI Taxonomy" id="28513"/>
    <lineage>
        <taxon>Eukaryota</taxon>
        <taxon>Viridiplantae</taxon>
        <taxon>Streptophyta</taxon>
        <taxon>Embryophyta</taxon>
        <taxon>Tracheophyta</taxon>
        <taxon>Spermatophyta</taxon>
        <taxon>Magnoliopsida</taxon>
        <taxon>eudicotyledons</taxon>
        <taxon>Gunneridae</taxon>
        <taxon>Pentapetalae</taxon>
        <taxon>asterids</taxon>
        <taxon>lamiids</taxon>
        <taxon>Lamiales</taxon>
        <taxon>Lamiaceae</taxon>
        <taxon>Nepetoideae</taxon>
        <taxon>Mentheae</taxon>
        <taxon>Salviinae</taxon>
        <taxon>Salvia</taxon>
        <taxon>Salvia subgen. Calosphace</taxon>
    </lineage>
</organism>
<name>A0ABD1FTX1_SALDI</name>
<dbReference type="EMBL" id="JBEAFC010000012">
    <property type="protein sequence ID" value="KAL1534443.1"/>
    <property type="molecule type" value="Genomic_DNA"/>
</dbReference>
<evidence type="ECO:0000256" key="1">
    <source>
        <dbReference type="SAM" id="SignalP"/>
    </source>
</evidence>
<evidence type="ECO:0000313" key="2">
    <source>
        <dbReference type="EMBL" id="KAL1534443.1"/>
    </source>
</evidence>
<protein>
    <submittedName>
        <fullName evidence="2">Uncharacterized protein</fullName>
    </submittedName>
</protein>
<sequence length="152" mass="15540">MGHKQLIVVALLLLTPLAYGQIPQVSGIVRGTICCTSTGNCPTGSVGVPGVEVEMNCTGVSGGVETLGQGITNSAGIFSVPINITITLEAPIFTGAPPPCNVVANLPLSPTACPLFNSINGTVTGAPVFRGMGVYSARFEFYVPEFGIVTID</sequence>
<keyword evidence="1" id="KW-0732">Signal</keyword>
<feature type="signal peptide" evidence="1">
    <location>
        <begin position="1"/>
        <end position="20"/>
    </location>
</feature>
<dbReference type="PANTHER" id="PTHR34458">
    <property type="entry name" value="POLLEN OLE E 1 ALLERGEN AND EXTENSIN FAMILY PROTEIN-RELATED"/>
    <property type="match status" value="1"/>
</dbReference>
<evidence type="ECO:0000313" key="3">
    <source>
        <dbReference type="Proteomes" id="UP001567538"/>
    </source>
</evidence>